<name>A0A2U1P017_ARTAN</name>
<evidence type="ECO:0000313" key="13">
    <source>
        <dbReference type="EMBL" id="PWA79104.1"/>
    </source>
</evidence>
<dbReference type="InterPro" id="IPR001245">
    <property type="entry name" value="Ser-Thr/Tyr_kinase_cat_dom"/>
</dbReference>
<sequence length="1385" mass="150539">MNSEEQGSGTGGANLKDGIGAGKKLSESNSNNNISLRTGEEFSLEFLQDRGKKRDNVSNGHEMVGTRSDVNGHHLGYKEISSMLGLQRVDPVSNSNSSNRGDGVSSKGPISMASAPIIGTIPSMSKRGSGSGVLNDSQRGKIKFLCSSGGKILPRPSDGKLRYVGGETHIFIVQKNLSFDEFVRRTSEFCKEPHTIKYQLPGEDLDALISVASNEDLQNMIEEYNGLRSDDGSSRLRIFLVPLSESDTTATIETSASIQSNPDYQYVAAVNGIIDHSQLRSSLDKNLSLPVKHSPPMENSVGLNNSNVTRLVSEPPLLVASSDPSLVSPALVPQDDLLNGYAQVYDAPLSDSIEIPILKGRAFHSENRILPPSDQVNPYVASIESQLGIPHAFSDPQLQERGSTSAFGSQDGSNFPSTLKIAPPPLPSSFLQGKSAEQHDNGYPQVLFEIPNDRGKKRDNVSNGHEMVGTRSDVNGHHLGYKEISSMLGLQRVDPVSNSNSSNRGDGVSSKGPISMASAPIIGTIPSMSKRGSGSGVLNDSQRGKIKFLCSSGGKILPRPSDGKLRYVGGETHIFIVQKNLSFDEFVRRTSEFCKEPHTIKYQLPGEDLDALISVASNEDLQNMIEEYNGLRSDDGSSRLRIFLVPLSESDTTATIETSASIQSNPDYQYVAAVNGIIDHSQLRSSLDKNLSLPVKHSPPMENSVGLNNSNVTRLVSEPPLLVASSDPSLVSPALVPQDDLLNGYAQVYDAPLSDSIEIPILKGRAFHSENRILPPSDQVNPYVASIESQLGIPHAFSDPQLQERGSTSAFGSQDGSNFPSTLKIAPPPLPSSFLQGKSAEQHDNGYPQVLFEIPNVNPSAAHGQTDFQLQDEPSFYQGGNIGLQNALSNVNHDQISARVVDQPLHSLQAPDVVPTSTTTHLNPISNAVMQPITSNNRQQMAENQQQVYIGTNNNSISDADADRSLNDLLSHLSDVLKSEASIAQPLSSRQKDSNAPATKIPTTGGAEVKREVKFTDKNFNYTEQLDANLGQKEGNSNTQMLGEGTREAIPSSATEVERTHSNSSIEDAAAENECKEGPFSNALIAEREAGIHGIQIIRNAELEELKELGAGTYGTVYHGRWRGSDVAIKRIKKSCFSGRASEQERLTNDFWREAKILSNLHHPNVVAFYGVVPDGAGGTLATVTEFMTHGSLRNVLIKKGSLDRRRKLIIAMDAAFGMEYLHMKNIVHFDLKCENLLVNMRDPQRPICKVGDFGLSRIKRNTLVSGGVRGTLPWMAPELLNGNTTKVSEKVDVFSFGITLWEILTGEEPYANMHCGAIIGGIVKDTLRPKIPEQCDPEWKQLMEQCWLADPTRRPSFTEITNRLRIMSKALQANGKQKSQQIAQ</sequence>
<dbReference type="Gene3D" id="3.30.200.20">
    <property type="entry name" value="Phosphorylase Kinase, domain 1"/>
    <property type="match status" value="1"/>
</dbReference>
<dbReference type="Gene3D" id="1.10.510.10">
    <property type="entry name" value="Transferase(Phosphotransferase) domain 1"/>
    <property type="match status" value="1"/>
</dbReference>
<dbReference type="GO" id="GO:0010928">
    <property type="term" value="P:regulation of auxin mediated signaling pathway"/>
    <property type="evidence" value="ECO:0007669"/>
    <property type="project" value="UniProtKB-ARBA"/>
</dbReference>
<dbReference type="GO" id="GO:0009734">
    <property type="term" value="P:auxin-activated signaling pathway"/>
    <property type="evidence" value="ECO:0007669"/>
    <property type="project" value="UniProtKB-KW"/>
</dbReference>
<dbReference type="PANTHER" id="PTHR31066">
    <property type="entry name" value="OS05G0427100 PROTEIN-RELATED"/>
    <property type="match status" value="1"/>
</dbReference>
<dbReference type="InterPro" id="IPR008271">
    <property type="entry name" value="Ser/Thr_kinase_AS"/>
</dbReference>
<evidence type="ECO:0000256" key="10">
    <source>
        <dbReference type="PROSITE-ProRule" id="PRU10141"/>
    </source>
</evidence>
<dbReference type="OrthoDB" id="4062651at2759"/>
<organism evidence="13 14">
    <name type="scientific">Artemisia annua</name>
    <name type="common">Sweet wormwood</name>
    <dbReference type="NCBI Taxonomy" id="35608"/>
    <lineage>
        <taxon>Eukaryota</taxon>
        <taxon>Viridiplantae</taxon>
        <taxon>Streptophyta</taxon>
        <taxon>Embryophyta</taxon>
        <taxon>Tracheophyta</taxon>
        <taxon>Spermatophyta</taxon>
        <taxon>Magnoliopsida</taxon>
        <taxon>eudicotyledons</taxon>
        <taxon>Gunneridae</taxon>
        <taxon>Pentapetalae</taxon>
        <taxon>asterids</taxon>
        <taxon>campanulids</taxon>
        <taxon>Asterales</taxon>
        <taxon>Asteraceae</taxon>
        <taxon>Asteroideae</taxon>
        <taxon>Anthemideae</taxon>
        <taxon>Artemisiinae</taxon>
        <taxon>Artemisia</taxon>
    </lineage>
</organism>
<dbReference type="InterPro" id="IPR017441">
    <property type="entry name" value="Protein_kinase_ATP_BS"/>
</dbReference>
<dbReference type="InterPro" id="IPR053198">
    <property type="entry name" value="Gynoecium_Dev_Regulator"/>
</dbReference>
<keyword evidence="7 13" id="KW-0418">Kinase</keyword>
<keyword evidence="4" id="KW-0597">Phosphoprotein</keyword>
<dbReference type="PANTHER" id="PTHR31066:SF90">
    <property type="entry name" value="PB1 DOMAIN-CONTAINING PROTEIN"/>
    <property type="match status" value="1"/>
</dbReference>
<keyword evidence="13" id="KW-0675">Receptor</keyword>
<feature type="binding site" evidence="10">
    <location>
        <position position="1134"/>
    </location>
    <ligand>
        <name>ATP</name>
        <dbReference type="ChEBI" id="CHEBI:30616"/>
    </ligand>
</feature>
<dbReference type="EMBL" id="PKPP01001901">
    <property type="protein sequence ID" value="PWA79104.1"/>
    <property type="molecule type" value="Genomic_DNA"/>
</dbReference>
<dbReference type="Pfam" id="PF00564">
    <property type="entry name" value="PB1"/>
    <property type="match status" value="2"/>
</dbReference>
<dbReference type="GO" id="GO:0004674">
    <property type="term" value="F:protein serine/threonine kinase activity"/>
    <property type="evidence" value="ECO:0007669"/>
    <property type="project" value="UniProtKB-KW"/>
</dbReference>
<dbReference type="PROSITE" id="PS50011">
    <property type="entry name" value="PROTEIN_KINASE_DOM"/>
    <property type="match status" value="1"/>
</dbReference>
<feature type="region of interest" description="Disordered" evidence="11">
    <location>
        <begin position="50"/>
        <end position="72"/>
    </location>
</feature>
<feature type="region of interest" description="Disordered" evidence="11">
    <location>
        <begin position="1"/>
        <end position="36"/>
    </location>
</feature>
<reference evidence="13 14" key="1">
    <citation type="journal article" date="2018" name="Mol. Plant">
        <title>The genome of Artemisia annua provides insight into the evolution of Asteraceae family and artemisinin biosynthesis.</title>
        <authorList>
            <person name="Shen Q."/>
            <person name="Zhang L."/>
            <person name="Liao Z."/>
            <person name="Wang S."/>
            <person name="Yan T."/>
            <person name="Shi P."/>
            <person name="Liu M."/>
            <person name="Fu X."/>
            <person name="Pan Q."/>
            <person name="Wang Y."/>
            <person name="Lv Z."/>
            <person name="Lu X."/>
            <person name="Zhang F."/>
            <person name="Jiang W."/>
            <person name="Ma Y."/>
            <person name="Chen M."/>
            <person name="Hao X."/>
            <person name="Li L."/>
            <person name="Tang Y."/>
            <person name="Lv G."/>
            <person name="Zhou Y."/>
            <person name="Sun X."/>
            <person name="Brodelius P.E."/>
            <person name="Rose J.K.C."/>
            <person name="Tang K."/>
        </authorList>
    </citation>
    <scope>NUCLEOTIDE SEQUENCE [LARGE SCALE GENOMIC DNA]</scope>
    <source>
        <strain evidence="14">cv. Huhao1</strain>
        <tissue evidence="13">Leaf</tissue>
    </source>
</reference>
<dbReference type="GO" id="GO:0005737">
    <property type="term" value="C:cytoplasm"/>
    <property type="evidence" value="ECO:0007669"/>
    <property type="project" value="UniProtKB-SubCell"/>
</dbReference>
<dbReference type="Gene3D" id="3.10.20.90">
    <property type="entry name" value="Phosphatidylinositol 3-kinase Catalytic Subunit, Chain A, domain 1"/>
    <property type="match status" value="2"/>
</dbReference>
<comment type="subcellular location">
    <subcellularLocation>
        <location evidence="1">Cytoplasm</location>
    </subcellularLocation>
</comment>
<feature type="region of interest" description="Disordered" evidence="11">
    <location>
        <begin position="493"/>
        <end position="515"/>
    </location>
</feature>
<evidence type="ECO:0000256" key="8">
    <source>
        <dbReference type="ARBA" id="ARBA00022840"/>
    </source>
</evidence>
<keyword evidence="8 10" id="KW-0067">ATP-binding</keyword>
<dbReference type="FunFam" id="3.10.20.90:FF:000058">
    <property type="entry name" value="Octicosapeptide/phox/Bem1p domain kinase superfamily protein"/>
    <property type="match status" value="2"/>
</dbReference>
<dbReference type="SUPFAM" id="SSF54277">
    <property type="entry name" value="CAD &amp; PB1 domains"/>
    <property type="match status" value="2"/>
</dbReference>
<evidence type="ECO:0000256" key="6">
    <source>
        <dbReference type="ARBA" id="ARBA00022741"/>
    </source>
</evidence>
<dbReference type="InterPro" id="IPR011009">
    <property type="entry name" value="Kinase-like_dom_sf"/>
</dbReference>
<proteinExistence type="predicted"/>
<evidence type="ECO:0000259" key="12">
    <source>
        <dbReference type="PROSITE" id="PS50011"/>
    </source>
</evidence>
<evidence type="ECO:0000256" key="5">
    <source>
        <dbReference type="ARBA" id="ARBA00022679"/>
    </source>
</evidence>
<dbReference type="SMART" id="SM00666">
    <property type="entry name" value="PB1"/>
    <property type="match status" value="2"/>
</dbReference>
<feature type="region of interest" description="Disordered" evidence="11">
    <location>
        <begin position="453"/>
        <end position="476"/>
    </location>
</feature>
<dbReference type="SMART" id="SM00220">
    <property type="entry name" value="S_TKc"/>
    <property type="match status" value="1"/>
</dbReference>
<evidence type="ECO:0000256" key="9">
    <source>
        <dbReference type="ARBA" id="ARBA00023294"/>
    </source>
</evidence>
<dbReference type="PRINTS" id="PR00109">
    <property type="entry name" value="TYRKINASE"/>
</dbReference>
<dbReference type="SUPFAM" id="SSF56112">
    <property type="entry name" value="Protein kinase-like (PK-like)"/>
    <property type="match status" value="1"/>
</dbReference>
<accession>A0A2U1P017</accession>
<feature type="domain" description="Protein kinase" evidence="12">
    <location>
        <begin position="1103"/>
        <end position="1367"/>
    </location>
</feature>
<dbReference type="InterPro" id="IPR000270">
    <property type="entry name" value="PB1_dom"/>
</dbReference>
<dbReference type="FunFam" id="1.10.510.10:FF:000142">
    <property type="entry name" value="Octicosapeptide/phox/Bem1p domain kinase superfamily protein"/>
    <property type="match status" value="1"/>
</dbReference>
<evidence type="ECO:0000256" key="11">
    <source>
        <dbReference type="SAM" id="MobiDB-lite"/>
    </source>
</evidence>
<dbReference type="PROSITE" id="PS00108">
    <property type="entry name" value="PROTEIN_KINASE_ST"/>
    <property type="match status" value="1"/>
</dbReference>
<keyword evidence="9" id="KW-0927">Auxin signaling pathway</keyword>
<comment type="caution">
    <text evidence="13">The sequence shown here is derived from an EMBL/GenBank/DDBJ whole genome shotgun (WGS) entry which is preliminary data.</text>
</comment>
<evidence type="ECO:0000256" key="7">
    <source>
        <dbReference type="ARBA" id="ARBA00022777"/>
    </source>
</evidence>
<dbReference type="CDD" id="cd13999">
    <property type="entry name" value="STKc_MAP3K-like"/>
    <property type="match status" value="1"/>
</dbReference>
<keyword evidence="5" id="KW-0808">Transferase</keyword>
<dbReference type="Pfam" id="PF07714">
    <property type="entry name" value="PK_Tyr_Ser-Thr"/>
    <property type="match status" value="1"/>
</dbReference>
<evidence type="ECO:0000313" key="14">
    <source>
        <dbReference type="Proteomes" id="UP000245207"/>
    </source>
</evidence>
<dbReference type="Proteomes" id="UP000245207">
    <property type="component" value="Unassembled WGS sequence"/>
</dbReference>
<dbReference type="STRING" id="35608.A0A2U1P017"/>
<gene>
    <name evidence="13" type="ORF">CTI12_AA208410</name>
</gene>
<protein>
    <submittedName>
        <fullName evidence="13">Protein kinase C, Ephrin receptor type-A /type-B</fullName>
    </submittedName>
</protein>
<dbReference type="GO" id="GO:0005524">
    <property type="term" value="F:ATP binding"/>
    <property type="evidence" value="ECO:0007669"/>
    <property type="project" value="UniProtKB-UniRule"/>
</dbReference>
<feature type="region of interest" description="Disordered" evidence="11">
    <location>
        <begin position="1049"/>
        <end position="1072"/>
    </location>
</feature>
<evidence type="ECO:0000256" key="2">
    <source>
        <dbReference type="ARBA" id="ARBA00022490"/>
    </source>
</evidence>
<evidence type="ECO:0000256" key="3">
    <source>
        <dbReference type="ARBA" id="ARBA00022527"/>
    </source>
</evidence>
<keyword evidence="3" id="KW-0723">Serine/threonine-protein kinase</keyword>
<evidence type="ECO:0000256" key="4">
    <source>
        <dbReference type="ARBA" id="ARBA00022553"/>
    </source>
</evidence>
<dbReference type="CDD" id="cd06410">
    <property type="entry name" value="PB1_UP2"/>
    <property type="match status" value="2"/>
</dbReference>
<keyword evidence="2" id="KW-0963">Cytoplasm</keyword>
<dbReference type="FunFam" id="3.30.200.20:FF:000081">
    <property type="entry name" value="Octicosapeptide/phox/Bem1p domain kinase superfamily protein"/>
    <property type="match status" value="1"/>
</dbReference>
<feature type="region of interest" description="Disordered" evidence="11">
    <location>
        <begin position="89"/>
        <end position="111"/>
    </location>
</feature>
<dbReference type="PROSITE" id="PS00107">
    <property type="entry name" value="PROTEIN_KINASE_ATP"/>
    <property type="match status" value="1"/>
</dbReference>
<dbReference type="InterPro" id="IPR000719">
    <property type="entry name" value="Prot_kinase_dom"/>
</dbReference>
<keyword evidence="6 10" id="KW-0547">Nucleotide-binding</keyword>
<keyword evidence="14" id="KW-1185">Reference proteome</keyword>
<evidence type="ECO:0000256" key="1">
    <source>
        <dbReference type="ARBA" id="ARBA00004496"/>
    </source>
</evidence>